<keyword evidence="1" id="KW-0812">Transmembrane</keyword>
<evidence type="ECO:0000256" key="1">
    <source>
        <dbReference type="SAM" id="Phobius"/>
    </source>
</evidence>
<dbReference type="Pfam" id="PF13240">
    <property type="entry name" value="Zn_Ribbon_1"/>
    <property type="match status" value="1"/>
</dbReference>
<evidence type="ECO:0000313" key="4">
    <source>
        <dbReference type="Proteomes" id="UP000675284"/>
    </source>
</evidence>
<name>A0A941DVV9_9BACI</name>
<feature type="transmembrane region" description="Helical" evidence="1">
    <location>
        <begin position="41"/>
        <end position="63"/>
    </location>
</feature>
<dbReference type="InterPro" id="IPR026870">
    <property type="entry name" value="Zinc_ribbon_dom"/>
</dbReference>
<dbReference type="Proteomes" id="UP000675284">
    <property type="component" value="Unassembled WGS sequence"/>
</dbReference>
<dbReference type="RefSeq" id="WP_026680729.1">
    <property type="nucleotide sequence ID" value="NZ_BAAACY010000166.1"/>
</dbReference>
<keyword evidence="1" id="KW-0472">Membrane</keyword>
<dbReference type="InterPro" id="IPR011990">
    <property type="entry name" value="TPR-like_helical_dom_sf"/>
</dbReference>
<evidence type="ECO:0000259" key="2">
    <source>
        <dbReference type="Pfam" id="PF13240"/>
    </source>
</evidence>
<dbReference type="SMART" id="SM00028">
    <property type="entry name" value="TPR"/>
    <property type="match status" value="2"/>
</dbReference>
<feature type="domain" description="Zinc-ribbon" evidence="2">
    <location>
        <begin position="3"/>
        <end position="25"/>
    </location>
</feature>
<keyword evidence="4" id="KW-1185">Reference proteome</keyword>
<gene>
    <name evidence="3" type="ORF">KCX74_10405</name>
</gene>
<comment type="caution">
    <text evidence="3">The sequence shown here is derived from an EMBL/GenBank/DDBJ whole genome shotgun (WGS) entry which is preliminary data.</text>
</comment>
<accession>A0A941DVV9</accession>
<organism evidence="3 4">
    <name type="scientific">Virgibacillus salarius</name>
    <dbReference type="NCBI Taxonomy" id="447199"/>
    <lineage>
        <taxon>Bacteria</taxon>
        <taxon>Bacillati</taxon>
        <taxon>Bacillota</taxon>
        <taxon>Bacilli</taxon>
        <taxon>Bacillales</taxon>
        <taxon>Bacillaceae</taxon>
        <taxon>Virgibacillus</taxon>
    </lineage>
</organism>
<protein>
    <submittedName>
        <fullName evidence="3">DUF2116 family Zn-ribbon domain-containing protein</fullName>
    </submittedName>
</protein>
<dbReference type="AlphaFoldDB" id="A0A941DVV9"/>
<reference evidence="3" key="1">
    <citation type="submission" date="2021-04" db="EMBL/GenBank/DDBJ databases">
        <title>Isolation and polyphasic classification of algal microorganism.</title>
        <authorList>
            <person name="Wang S."/>
        </authorList>
    </citation>
    <scope>NUCLEOTIDE SEQUENCE</scope>
    <source>
        <strain evidence="3">720a</strain>
    </source>
</reference>
<sequence>MLHCPYCGTSIKEDESYCIKCGKKLPEDRFNRVKKKVGKQFWKLPAIVTGCVLLSIVLLYVTLEIRTAKAKDLYNKGEEKVLNAEYQEAKELFQKAIDYKHNFNQAQHSLEFMDHALSIRASLEESTQFLKEKKYQAALDLINNTENTLKDFDGPAINQLIDEIAANRNAVKLKQVTESLKKEPNIDQLKILLWDAASIDTEEAEPITKDIRDQIINYTYTRANEQLNKKQFNDAKLIVEDGLKYAPKSEKLTSLQTTIDKEQVSFETAQQKRIEQAMTSATKEQQVNENDAVELVSIKTTSDDQGNLVVKGKVKSVATIPVNSIMVKYRLQTKDGHELLTNGVYVYPDELYPDESGNFEFTHFDIDYKAKDVETDVEKITWYTD</sequence>
<dbReference type="SUPFAM" id="SSF48452">
    <property type="entry name" value="TPR-like"/>
    <property type="match status" value="1"/>
</dbReference>
<keyword evidence="1" id="KW-1133">Transmembrane helix</keyword>
<dbReference type="EMBL" id="JAGSOT010000027">
    <property type="protein sequence ID" value="MBR7796447.1"/>
    <property type="molecule type" value="Genomic_DNA"/>
</dbReference>
<dbReference type="InterPro" id="IPR019734">
    <property type="entry name" value="TPR_rpt"/>
</dbReference>
<evidence type="ECO:0000313" key="3">
    <source>
        <dbReference type="EMBL" id="MBR7796447.1"/>
    </source>
</evidence>
<proteinExistence type="predicted"/>